<dbReference type="EMBL" id="AP019368">
    <property type="protein sequence ID" value="BBH53739.1"/>
    <property type="molecule type" value="Genomic_DNA"/>
</dbReference>
<dbReference type="Proteomes" id="UP000291236">
    <property type="component" value="Chromosome"/>
</dbReference>
<proteinExistence type="predicted"/>
<dbReference type="OrthoDB" id="5296625at2"/>
<feature type="chain" id="PRO_5020342251" description="DUF4156 domain-containing protein" evidence="1">
    <location>
        <begin position="20"/>
        <end position="97"/>
    </location>
</feature>
<dbReference type="KEGG" id="sbf:JCM31447_21870"/>
<keyword evidence="1" id="KW-0732">Signal</keyword>
<name>A0A4P2VPK4_FLUSA</name>
<evidence type="ECO:0000313" key="3">
    <source>
        <dbReference type="Proteomes" id="UP000291236"/>
    </source>
</evidence>
<protein>
    <recommendedName>
        <fullName evidence="4">DUF4156 domain-containing protein</fullName>
    </recommendedName>
</protein>
<accession>A0A4P2VPK4</accession>
<evidence type="ECO:0008006" key="4">
    <source>
        <dbReference type="Google" id="ProtNLM"/>
    </source>
</evidence>
<organism evidence="2 3">
    <name type="scientific">Fluviispira sanaruensis</name>
    <dbReference type="NCBI Taxonomy" id="2493639"/>
    <lineage>
        <taxon>Bacteria</taxon>
        <taxon>Pseudomonadati</taxon>
        <taxon>Bdellovibrionota</taxon>
        <taxon>Oligoflexia</taxon>
        <taxon>Silvanigrellales</taxon>
        <taxon>Silvanigrellaceae</taxon>
        <taxon>Fluviispira</taxon>
    </lineage>
</organism>
<dbReference type="PROSITE" id="PS51257">
    <property type="entry name" value="PROKAR_LIPOPROTEIN"/>
    <property type="match status" value="1"/>
</dbReference>
<sequence length="97" mass="10741">MKILVCSMAAIMLTGCVFVQTVGFDKEANTVTLQGETWVSKDKFQEEADKYCGKKANLVKMNEVVEGSETKVDNSKYGLTNAQTTPIKKAQYTFKCS</sequence>
<reference evidence="2 3" key="1">
    <citation type="submission" date="2018-12" db="EMBL/GenBank/DDBJ databases">
        <title>Rubrispira sanarue gen. nov., sp., nov., a member of the order Silvanigrellales, isolated from a brackish lake in Hamamatsu Japan.</title>
        <authorList>
            <person name="Maejima Y."/>
            <person name="Iino T."/>
            <person name="Muraguchi Y."/>
            <person name="Fukuda K."/>
            <person name="Nojiri H."/>
            <person name="Ohkuma M."/>
            <person name="Moriuchi R."/>
            <person name="Dohra H."/>
            <person name="Kimbara K."/>
            <person name="Shintani M."/>
        </authorList>
    </citation>
    <scope>NUCLEOTIDE SEQUENCE [LARGE SCALE GENOMIC DNA]</scope>
    <source>
        <strain evidence="2 3">RF1110005</strain>
    </source>
</reference>
<dbReference type="AlphaFoldDB" id="A0A4P2VPK4"/>
<evidence type="ECO:0000313" key="2">
    <source>
        <dbReference type="EMBL" id="BBH53739.1"/>
    </source>
</evidence>
<dbReference type="RefSeq" id="WP_130610195.1">
    <property type="nucleotide sequence ID" value="NZ_AP019368.1"/>
</dbReference>
<evidence type="ECO:0000256" key="1">
    <source>
        <dbReference type="SAM" id="SignalP"/>
    </source>
</evidence>
<keyword evidence="3" id="KW-1185">Reference proteome</keyword>
<feature type="signal peptide" evidence="1">
    <location>
        <begin position="1"/>
        <end position="19"/>
    </location>
</feature>
<gene>
    <name evidence="2" type="ORF">JCM31447_21870</name>
</gene>